<dbReference type="InterPro" id="IPR029058">
    <property type="entry name" value="AB_hydrolase_fold"/>
</dbReference>
<dbReference type="PANTHER" id="PTHR43194:SF5">
    <property type="entry name" value="PIMELOYL-[ACYL-CARRIER PROTEIN] METHYL ESTER ESTERASE"/>
    <property type="match status" value="1"/>
</dbReference>
<feature type="domain" description="AB hydrolase-1" evidence="1">
    <location>
        <begin position="26"/>
        <end position="257"/>
    </location>
</feature>
<dbReference type="InterPro" id="IPR000073">
    <property type="entry name" value="AB_hydrolase_1"/>
</dbReference>
<accession>A0A1J5RPF7</accession>
<proteinExistence type="predicted"/>
<comment type="caution">
    <text evidence="2">The sequence shown here is derived from an EMBL/GenBank/DDBJ whole genome shotgun (WGS) entry which is preliminary data.</text>
</comment>
<dbReference type="PRINTS" id="PR00412">
    <property type="entry name" value="EPOXHYDRLASE"/>
</dbReference>
<protein>
    <submittedName>
        <fullName evidence="2">Esterase YbfF</fullName>
        <ecNumber evidence="2">3.1.-.-</ecNumber>
    </submittedName>
</protein>
<gene>
    <name evidence="2" type="primary">ybfF_2</name>
    <name evidence="2" type="ORF">GALL_240510</name>
</gene>
<dbReference type="InterPro" id="IPR000639">
    <property type="entry name" value="Epox_hydrolase-like"/>
</dbReference>
<dbReference type="SUPFAM" id="SSF53474">
    <property type="entry name" value="alpha/beta-Hydrolases"/>
    <property type="match status" value="1"/>
</dbReference>
<dbReference type="EMBL" id="MLJW01000196">
    <property type="protein sequence ID" value="OIQ93956.1"/>
    <property type="molecule type" value="Genomic_DNA"/>
</dbReference>
<keyword evidence="2" id="KW-0378">Hydrolase</keyword>
<dbReference type="PANTHER" id="PTHR43194">
    <property type="entry name" value="HYDROLASE ALPHA/BETA FOLD FAMILY"/>
    <property type="match status" value="1"/>
</dbReference>
<reference evidence="2" key="1">
    <citation type="submission" date="2016-10" db="EMBL/GenBank/DDBJ databases">
        <title>Sequence of Gallionella enrichment culture.</title>
        <authorList>
            <person name="Poehlein A."/>
            <person name="Muehling M."/>
            <person name="Daniel R."/>
        </authorList>
    </citation>
    <scope>NUCLEOTIDE SEQUENCE</scope>
</reference>
<sequence length="263" mass="27285">MEIAVGGRSTHVYTGGKAPDPSAPAVLFIHGAALEHSCWNLQARWFAHHGWTVLAPDLPGHGRSDGEPLASVAAIAAWLVALMDAAGIARAALVGHSMGSLAALAAAACYPQRIDRIALLGNATPMPVSETLLAAARDDEVRARGMINAWSYSPRSQIGGNAVPGLWLLGMNLRLMERARPGVLHTDLSACNAYRDGLEHAARLACPALILCGGSDQMAPPKATLALAAAIPGVRRAVLAGAGHALMAEQPDAVIDALRDFLG</sequence>
<organism evidence="2">
    <name type="scientific">mine drainage metagenome</name>
    <dbReference type="NCBI Taxonomy" id="410659"/>
    <lineage>
        <taxon>unclassified sequences</taxon>
        <taxon>metagenomes</taxon>
        <taxon>ecological metagenomes</taxon>
    </lineage>
</organism>
<evidence type="ECO:0000259" key="1">
    <source>
        <dbReference type="Pfam" id="PF12697"/>
    </source>
</evidence>
<name>A0A1J5RPF7_9ZZZZ</name>
<dbReference type="AlphaFoldDB" id="A0A1J5RPF7"/>
<evidence type="ECO:0000313" key="2">
    <source>
        <dbReference type="EMBL" id="OIQ93956.1"/>
    </source>
</evidence>
<dbReference type="InterPro" id="IPR050228">
    <property type="entry name" value="Carboxylesterase_BioH"/>
</dbReference>
<dbReference type="EC" id="3.1.-.-" evidence="2"/>
<dbReference type="Gene3D" id="3.40.50.1820">
    <property type="entry name" value="alpha/beta hydrolase"/>
    <property type="match status" value="1"/>
</dbReference>
<dbReference type="Pfam" id="PF12697">
    <property type="entry name" value="Abhydrolase_6"/>
    <property type="match status" value="1"/>
</dbReference>
<dbReference type="PRINTS" id="PR00111">
    <property type="entry name" value="ABHYDROLASE"/>
</dbReference>
<dbReference type="GO" id="GO:0016787">
    <property type="term" value="F:hydrolase activity"/>
    <property type="evidence" value="ECO:0007669"/>
    <property type="project" value="UniProtKB-KW"/>
</dbReference>